<sequence>MGRTPPGAPTYRAAIVGTGGIAHAHAQALADSGDRVRLAWAVDVDAGRAEDFARTWSTDGATVEPSTDLAAVLADPAGLHLVHVCTPPTSHAALAAQVLRAGVDVLLEKPPTLSLDELDDLIALEDETGAHVSVVFQHRFGAGAQRLRDLLAAPDAPLGRPLVAQCSTLWFRDAEYFAAPWRGRWDTEGGGPTMGHGIHQLDLLLSVLGPWEEVTAMAGRQDRDTDTEDVSMALVRFADGVLATVVSSVVSPRQTSALRFDMQHATVELEHLYGYTDEHWTVTPAPGHEDVAARWVPDPDAAPSSHSSQVRAVLDALDAGEAPPVTARDARATMELVAATYASAFTRAPVRRGEIGPGHPFAASMDGTGAPWAGSPHGAPPAHIAPTTPSTTEEIS</sequence>
<feature type="region of interest" description="Disordered" evidence="2">
    <location>
        <begin position="367"/>
        <end position="396"/>
    </location>
</feature>
<dbReference type="Pfam" id="PF01408">
    <property type="entry name" value="GFO_IDH_MocA"/>
    <property type="match status" value="1"/>
</dbReference>
<dbReference type="GO" id="GO:0000166">
    <property type="term" value="F:nucleotide binding"/>
    <property type="evidence" value="ECO:0007669"/>
    <property type="project" value="InterPro"/>
</dbReference>
<keyword evidence="6" id="KW-1185">Reference proteome</keyword>
<dbReference type="Gene3D" id="3.30.360.10">
    <property type="entry name" value="Dihydrodipicolinate Reductase, domain 2"/>
    <property type="match status" value="1"/>
</dbReference>
<evidence type="ECO:0000256" key="1">
    <source>
        <dbReference type="ARBA" id="ARBA00023027"/>
    </source>
</evidence>
<organism evidence="5 6">
    <name type="scientific">Sanguibacter suaedae</name>
    <dbReference type="NCBI Taxonomy" id="2795737"/>
    <lineage>
        <taxon>Bacteria</taxon>
        <taxon>Bacillati</taxon>
        <taxon>Actinomycetota</taxon>
        <taxon>Actinomycetes</taxon>
        <taxon>Micrococcales</taxon>
        <taxon>Sanguibacteraceae</taxon>
        <taxon>Sanguibacter</taxon>
    </lineage>
</organism>
<feature type="domain" description="GFO/IDH/MocA-like oxidoreductase" evidence="4">
    <location>
        <begin position="157"/>
        <end position="257"/>
    </location>
</feature>
<evidence type="ECO:0000313" key="6">
    <source>
        <dbReference type="Proteomes" id="UP000602087"/>
    </source>
</evidence>
<evidence type="ECO:0000313" key="5">
    <source>
        <dbReference type="EMBL" id="MBI9115961.1"/>
    </source>
</evidence>
<dbReference type="AlphaFoldDB" id="A0A934MC29"/>
<dbReference type="SUPFAM" id="SSF55347">
    <property type="entry name" value="Glyceraldehyde-3-phosphate dehydrogenase-like, C-terminal domain"/>
    <property type="match status" value="1"/>
</dbReference>
<dbReference type="Proteomes" id="UP000602087">
    <property type="component" value="Unassembled WGS sequence"/>
</dbReference>
<dbReference type="Pfam" id="PF22725">
    <property type="entry name" value="GFO_IDH_MocA_C3"/>
    <property type="match status" value="1"/>
</dbReference>
<dbReference type="PANTHER" id="PTHR43249">
    <property type="entry name" value="UDP-N-ACETYL-2-AMINO-2-DEOXY-D-GLUCURONATE OXIDASE"/>
    <property type="match status" value="1"/>
</dbReference>
<reference evidence="5" key="1">
    <citation type="submission" date="2020-12" db="EMBL/GenBank/DDBJ databases">
        <title>Sanguibacter suaedae sp. nov., isolated from Suaeda aralocaspica.</title>
        <authorList>
            <person name="Ma Q."/>
        </authorList>
    </citation>
    <scope>NUCLEOTIDE SEQUENCE</scope>
    <source>
        <strain evidence="5">YZGR15</strain>
    </source>
</reference>
<evidence type="ECO:0000259" key="4">
    <source>
        <dbReference type="Pfam" id="PF22725"/>
    </source>
</evidence>
<dbReference type="InterPro" id="IPR000683">
    <property type="entry name" value="Gfo/Idh/MocA-like_OxRdtase_N"/>
</dbReference>
<feature type="domain" description="Gfo/Idh/MocA-like oxidoreductase N-terminal" evidence="3">
    <location>
        <begin position="12"/>
        <end position="135"/>
    </location>
</feature>
<name>A0A934MC29_9MICO</name>
<dbReference type="InterPro" id="IPR055170">
    <property type="entry name" value="GFO_IDH_MocA-like_dom"/>
</dbReference>
<dbReference type="Gene3D" id="3.40.50.720">
    <property type="entry name" value="NAD(P)-binding Rossmann-like Domain"/>
    <property type="match status" value="1"/>
</dbReference>
<evidence type="ECO:0000259" key="3">
    <source>
        <dbReference type="Pfam" id="PF01408"/>
    </source>
</evidence>
<protein>
    <submittedName>
        <fullName evidence="5">Gfo/Idh/MocA family oxidoreductase</fullName>
    </submittedName>
</protein>
<dbReference type="SUPFAM" id="SSF51735">
    <property type="entry name" value="NAD(P)-binding Rossmann-fold domains"/>
    <property type="match status" value="1"/>
</dbReference>
<dbReference type="EMBL" id="JAEINH010000012">
    <property type="protein sequence ID" value="MBI9115961.1"/>
    <property type="molecule type" value="Genomic_DNA"/>
</dbReference>
<evidence type="ECO:0000256" key="2">
    <source>
        <dbReference type="SAM" id="MobiDB-lite"/>
    </source>
</evidence>
<gene>
    <name evidence="5" type="ORF">JAV76_13155</name>
</gene>
<comment type="caution">
    <text evidence="5">The sequence shown here is derived from an EMBL/GenBank/DDBJ whole genome shotgun (WGS) entry which is preliminary data.</text>
</comment>
<dbReference type="PANTHER" id="PTHR43249:SF1">
    <property type="entry name" value="D-GLUCOSIDE 3-DEHYDROGENASE"/>
    <property type="match status" value="1"/>
</dbReference>
<dbReference type="InterPro" id="IPR036291">
    <property type="entry name" value="NAD(P)-bd_dom_sf"/>
</dbReference>
<keyword evidence="1" id="KW-0520">NAD</keyword>
<dbReference type="InterPro" id="IPR052515">
    <property type="entry name" value="Gfo/Idh/MocA_Oxidoreductase"/>
</dbReference>
<feature type="compositionally biased region" description="Polar residues" evidence="2">
    <location>
        <begin position="387"/>
        <end position="396"/>
    </location>
</feature>
<accession>A0A934MC29</accession>
<proteinExistence type="predicted"/>